<keyword evidence="4" id="KW-1003">Cell membrane</keyword>
<evidence type="ECO:0000256" key="4">
    <source>
        <dbReference type="ARBA" id="ARBA00022475"/>
    </source>
</evidence>
<dbReference type="PANTHER" id="PTHR30472:SF25">
    <property type="entry name" value="ABC TRANSPORTER PERMEASE PROTEIN MJ0876-RELATED"/>
    <property type="match status" value="1"/>
</dbReference>
<comment type="caution">
    <text evidence="9">The sequence shown here is derived from an EMBL/GenBank/DDBJ whole genome shotgun (WGS) entry which is preliminary data.</text>
</comment>
<comment type="similarity">
    <text evidence="2">Belongs to the binding-protein-dependent transport system permease family. FecCD subfamily.</text>
</comment>
<dbReference type="Gene3D" id="1.10.3470.10">
    <property type="entry name" value="ABC transporter involved in vitamin B12 uptake, BtuC"/>
    <property type="match status" value="1"/>
</dbReference>
<evidence type="ECO:0000256" key="6">
    <source>
        <dbReference type="ARBA" id="ARBA00022989"/>
    </source>
</evidence>
<dbReference type="EMBL" id="LVVT01000001">
    <property type="protein sequence ID" value="TQS84923.1"/>
    <property type="molecule type" value="Genomic_DNA"/>
</dbReference>
<dbReference type="Pfam" id="PF01032">
    <property type="entry name" value="FecCD"/>
    <property type="match status" value="1"/>
</dbReference>
<dbReference type="FunFam" id="1.10.3470.10:FF:000001">
    <property type="entry name" value="Vitamin B12 ABC transporter permease BtuC"/>
    <property type="match status" value="1"/>
</dbReference>
<feature type="transmembrane region" description="Helical" evidence="8">
    <location>
        <begin position="279"/>
        <end position="304"/>
    </location>
</feature>
<gene>
    <name evidence="9" type="ORF">A3207_02145</name>
</gene>
<comment type="subcellular location">
    <subcellularLocation>
        <location evidence="1">Cell membrane</location>
        <topology evidence="1">Multi-pass membrane protein</topology>
    </subcellularLocation>
</comment>
<evidence type="ECO:0000256" key="3">
    <source>
        <dbReference type="ARBA" id="ARBA00022448"/>
    </source>
</evidence>
<name>A0A8J8PIC6_9ARCH</name>
<sequence>MIKTRRVFSRAFGRMKDDMDPGDESDIALKKKRFVIISVFGIIMAVIAFFISISIAAGGVIPISDAISSLVSSIGKHGVNLNEEELYIFESRLPRALAAIAVGAGLSIAGCMYQAIIRNPLVDPYITGVSSGAGCLAVAVGAIGASIPFMGADNLYLVPIAAIVGGLIAFGITMLVAECSGGSATNYILAGVIVGFAFSSIQTIFISMAKDNFSDVMWWLYGSFAQVTWENAWLVFIPVLLLSLVSMLWAREFNLFMMGEEQAKQLGLNVKLFKRSMMILASILTALCVAFVGIIGFVGLVVPHACRMALGGDHRLIMPASIIIGAMLMLFADIVARMAMIPMELPVGAITAIIGTPVFAYMLIKKGREYDG</sequence>
<evidence type="ECO:0000256" key="2">
    <source>
        <dbReference type="ARBA" id="ARBA00007935"/>
    </source>
</evidence>
<dbReference type="PANTHER" id="PTHR30472">
    <property type="entry name" value="FERRIC ENTEROBACTIN TRANSPORT SYSTEM PERMEASE PROTEIN"/>
    <property type="match status" value="1"/>
</dbReference>
<keyword evidence="6 8" id="KW-1133">Transmembrane helix</keyword>
<organism evidence="9 10">
    <name type="scientific">Candidatus Methanomassiliicoccus intestinalis</name>
    <dbReference type="NCBI Taxonomy" id="1406512"/>
    <lineage>
        <taxon>Archaea</taxon>
        <taxon>Methanobacteriati</taxon>
        <taxon>Thermoplasmatota</taxon>
        <taxon>Thermoplasmata</taxon>
        <taxon>Methanomassiliicoccales</taxon>
        <taxon>Methanomassiliicoccaceae</taxon>
        <taxon>Methanomassiliicoccus</taxon>
    </lineage>
</organism>
<evidence type="ECO:0000256" key="1">
    <source>
        <dbReference type="ARBA" id="ARBA00004651"/>
    </source>
</evidence>
<feature type="transmembrane region" description="Helical" evidence="8">
    <location>
        <begin position="188"/>
        <end position="209"/>
    </location>
</feature>
<protein>
    <submittedName>
        <fullName evidence="9">Cobalamin ABC transporter permease</fullName>
    </submittedName>
</protein>
<evidence type="ECO:0000256" key="5">
    <source>
        <dbReference type="ARBA" id="ARBA00022692"/>
    </source>
</evidence>
<dbReference type="Proteomes" id="UP000752814">
    <property type="component" value="Unassembled WGS sequence"/>
</dbReference>
<dbReference type="GO" id="GO:0005886">
    <property type="term" value="C:plasma membrane"/>
    <property type="evidence" value="ECO:0007669"/>
    <property type="project" value="UniProtKB-SubCell"/>
</dbReference>
<evidence type="ECO:0000313" key="10">
    <source>
        <dbReference type="Proteomes" id="UP000752814"/>
    </source>
</evidence>
<dbReference type="GO" id="GO:0022857">
    <property type="term" value="F:transmembrane transporter activity"/>
    <property type="evidence" value="ECO:0007669"/>
    <property type="project" value="InterPro"/>
</dbReference>
<feature type="transmembrane region" description="Helical" evidence="8">
    <location>
        <begin position="34"/>
        <end position="61"/>
    </location>
</feature>
<proteinExistence type="inferred from homology"/>
<evidence type="ECO:0000313" key="9">
    <source>
        <dbReference type="EMBL" id="TQS84923.1"/>
    </source>
</evidence>
<dbReference type="AlphaFoldDB" id="A0A8J8PIC6"/>
<reference evidence="9" key="1">
    <citation type="submission" date="2016-03" db="EMBL/GenBank/DDBJ databases">
        <authorList>
            <person name="Borrel G."/>
            <person name="Mccann A."/>
            <person name="O'Toole P.W."/>
        </authorList>
    </citation>
    <scope>NUCLEOTIDE SEQUENCE</scope>
    <source>
        <strain evidence="9">183</strain>
    </source>
</reference>
<dbReference type="SUPFAM" id="SSF81345">
    <property type="entry name" value="ABC transporter involved in vitamin B12 uptake, BtuC"/>
    <property type="match status" value="1"/>
</dbReference>
<dbReference type="InterPro" id="IPR037294">
    <property type="entry name" value="ABC_BtuC-like"/>
</dbReference>
<evidence type="ECO:0000256" key="8">
    <source>
        <dbReference type="SAM" id="Phobius"/>
    </source>
</evidence>
<dbReference type="CDD" id="cd06550">
    <property type="entry name" value="TM_ABC_iron-siderophores_like"/>
    <property type="match status" value="1"/>
</dbReference>
<accession>A0A8J8PIC6</accession>
<feature type="transmembrane region" description="Helical" evidence="8">
    <location>
        <begin position="229"/>
        <end position="250"/>
    </location>
</feature>
<dbReference type="InterPro" id="IPR000522">
    <property type="entry name" value="ABC_transptr_permease_BtuC"/>
</dbReference>
<feature type="transmembrane region" description="Helical" evidence="8">
    <location>
        <begin position="347"/>
        <end position="364"/>
    </location>
</feature>
<keyword evidence="5 8" id="KW-0812">Transmembrane</keyword>
<keyword evidence="7 8" id="KW-0472">Membrane</keyword>
<feature type="transmembrane region" description="Helical" evidence="8">
    <location>
        <begin position="128"/>
        <end position="150"/>
    </location>
</feature>
<feature type="transmembrane region" description="Helical" evidence="8">
    <location>
        <begin position="96"/>
        <end position="116"/>
    </location>
</feature>
<keyword evidence="3" id="KW-0813">Transport</keyword>
<feature type="transmembrane region" description="Helical" evidence="8">
    <location>
        <begin position="316"/>
        <end position="335"/>
    </location>
</feature>
<evidence type="ECO:0000256" key="7">
    <source>
        <dbReference type="ARBA" id="ARBA00023136"/>
    </source>
</evidence>
<feature type="transmembrane region" description="Helical" evidence="8">
    <location>
        <begin position="156"/>
        <end position="176"/>
    </location>
</feature>